<comment type="subcellular location">
    <subcellularLocation>
        <location evidence="1">Cell membrane</location>
        <topology evidence="1">Multi-pass membrane protein</topology>
    </subcellularLocation>
</comment>
<evidence type="ECO:0000256" key="6">
    <source>
        <dbReference type="ARBA" id="ARBA00022989"/>
    </source>
</evidence>
<comment type="caution">
    <text evidence="9">The sequence shown here is derived from an EMBL/GenBank/DDBJ whole genome shotgun (WGS) entry which is preliminary data.</text>
</comment>
<dbReference type="Pfam" id="PF02028">
    <property type="entry name" value="BCCT"/>
    <property type="match status" value="1"/>
</dbReference>
<feature type="transmembrane region" description="Helical" evidence="8">
    <location>
        <begin position="87"/>
        <end position="106"/>
    </location>
</feature>
<feature type="transmembrane region" description="Helical" evidence="8">
    <location>
        <begin position="443"/>
        <end position="466"/>
    </location>
</feature>
<comment type="similarity">
    <text evidence="2">Belongs to the BCCT transporter (TC 2.A.15) family.</text>
</comment>
<feature type="transmembrane region" description="Helical" evidence="8">
    <location>
        <begin position="183"/>
        <end position="206"/>
    </location>
</feature>
<dbReference type="PANTHER" id="PTHR30047">
    <property type="entry name" value="HIGH-AFFINITY CHOLINE TRANSPORT PROTEIN-RELATED"/>
    <property type="match status" value="1"/>
</dbReference>
<feature type="transmembrane region" description="Helical" evidence="8">
    <location>
        <begin position="389"/>
        <end position="416"/>
    </location>
</feature>
<keyword evidence="7 8" id="KW-0472">Membrane</keyword>
<accession>A0ABW7NAB2</accession>
<feature type="transmembrane region" description="Helical" evidence="8">
    <location>
        <begin position="7"/>
        <end position="25"/>
    </location>
</feature>
<keyword evidence="5 8" id="KW-0812">Transmembrane</keyword>
<feature type="transmembrane region" description="Helical" evidence="8">
    <location>
        <begin position="45"/>
        <end position="66"/>
    </location>
</feature>
<feature type="transmembrane region" description="Helical" evidence="8">
    <location>
        <begin position="259"/>
        <end position="279"/>
    </location>
</feature>
<sequence length="500" mass="54903">MQQLNPIKFWPPLILLTGTVIYSLLDKEGFLAAAQSINTWILEHFSWLFSWSVLLFVLLLVVIYISPFGRITIGGKGATPLLSKWKWFSITLCTTIATGILFWGTAEPLFHFHQPPASLGINPASVEARNFSMATMILHWTLSPYAIYTMAALVFAYCFYNLQRPFEVSATLFPLIGKSSSGIIGHLTDIICLYGLVAGMAASLGAGILTISGGLRLFLGIPPSSFLLLVITITIVGTFVASASSGLMKGIRVLSDYNIKAFILLAIFFFCFGPTMPILETGSSAVVAYVQNFLPRSVNWNHALDQSWFQSWTVFNWANWLAWAPITALFLGRLGKGYTVRQFILVNLVFPSIFGGLWMMIFSGSAIHFDTLSNGALFQILNDKGPENVIYAIFESLPFTRLISIIFLLITFISYVTAADSNTSAMSNLCTKGITTEHQESPVFIQVIWGTIVGTLAWIMISYSGIEGIKMISVLGGFPALFLVIAISLGALHLIITTKS</sequence>
<feature type="transmembrane region" description="Helical" evidence="8">
    <location>
        <begin position="344"/>
        <end position="369"/>
    </location>
</feature>
<dbReference type="EMBL" id="JBIPKE010000018">
    <property type="protein sequence ID" value="MFH6984572.1"/>
    <property type="molecule type" value="Genomic_DNA"/>
</dbReference>
<evidence type="ECO:0000256" key="1">
    <source>
        <dbReference type="ARBA" id="ARBA00004651"/>
    </source>
</evidence>
<evidence type="ECO:0000313" key="10">
    <source>
        <dbReference type="Proteomes" id="UP001610063"/>
    </source>
</evidence>
<evidence type="ECO:0000256" key="5">
    <source>
        <dbReference type="ARBA" id="ARBA00022692"/>
    </source>
</evidence>
<evidence type="ECO:0000256" key="3">
    <source>
        <dbReference type="ARBA" id="ARBA00022448"/>
    </source>
</evidence>
<feature type="transmembrane region" description="Helical" evidence="8">
    <location>
        <begin position="145"/>
        <end position="162"/>
    </location>
</feature>
<gene>
    <name evidence="9" type="ORF">ACHKAR_14050</name>
</gene>
<feature type="transmembrane region" description="Helical" evidence="8">
    <location>
        <begin position="226"/>
        <end position="247"/>
    </location>
</feature>
<dbReference type="Proteomes" id="UP001610063">
    <property type="component" value="Unassembled WGS sequence"/>
</dbReference>
<evidence type="ECO:0000256" key="7">
    <source>
        <dbReference type="ARBA" id="ARBA00023136"/>
    </source>
</evidence>
<feature type="transmembrane region" description="Helical" evidence="8">
    <location>
        <begin position="314"/>
        <end position="332"/>
    </location>
</feature>
<dbReference type="RefSeq" id="WP_395417959.1">
    <property type="nucleotide sequence ID" value="NZ_JBIPKE010000018.1"/>
</dbReference>
<keyword evidence="10" id="KW-1185">Reference proteome</keyword>
<evidence type="ECO:0000256" key="4">
    <source>
        <dbReference type="ARBA" id="ARBA00022475"/>
    </source>
</evidence>
<dbReference type="InterPro" id="IPR000060">
    <property type="entry name" value="BCCT_transptr"/>
</dbReference>
<protein>
    <submittedName>
        <fullName evidence="9">BCCT family transporter</fullName>
    </submittedName>
</protein>
<proteinExistence type="inferred from homology"/>
<dbReference type="PANTHER" id="PTHR30047:SF7">
    <property type="entry name" value="HIGH-AFFINITY CHOLINE TRANSPORT PROTEIN"/>
    <property type="match status" value="1"/>
</dbReference>
<keyword evidence="3" id="KW-0813">Transport</keyword>
<evidence type="ECO:0000313" key="9">
    <source>
        <dbReference type="EMBL" id="MFH6984572.1"/>
    </source>
</evidence>
<reference evidence="9 10" key="1">
    <citation type="journal article" date="2013" name="Int. J. Syst. Evol. Microbiol.">
        <title>Marinoscillum luteum sp. nov., isolated from marine sediment.</title>
        <authorList>
            <person name="Cha I.T."/>
            <person name="Park S.J."/>
            <person name="Kim S.J."/>
            <person name="Kim J.G."/>
            <person name="Jung M.Y."/>
            <person name="Shin K.S."/>
            <person name="Kwon K.K."/>
            <person name="Yang S.H."/>
            <person name="Seo Y.S."/>
            <person name="Rhee S.K."/>
        </authorList>
    </citation>
    <scope>NUCLEOTIDE SEQUENCE [LARGE SCALE GENOMIC DNA]</scope>
    <source>
        <strain evidence="9 10">KCTC 23939</strain>
    </source>
</reference>
<evidence type="ECO:0000256" key="8">
    <source>
        <dbReference type="SAM" id="Phobius"/>
    </source>
</evidence>
<organism evidence="9 10">
    <name type="scientific">Marinoscillum luteum</name>
    <dbReference type="NCBI Taxonomy" id="861051"/>
    <lineage>
        <taxon>Bacteria</taxon>
        <taxon>Pseudomonadati</taxon>
        <taxon>Bacteroidota</taxon>
        <taxon>Cytophagia</taxon>
        <taxon>Cytophagales</taxon>
        <taxon>Reichenbachiellaceae</taxon>
        <taxon>Marinoscillum</taxon>
    </lineage>
</organism>
<evidence type="ECO:0000256" key="2">
    <source>
        <dbReference type="ARBA" id="ARBA00005658"/>
    </source>
</evidence>
<keyword evidence="6 8" id="KW-1133">Transmembrane helix</keyword>
<name>A0ABW7NAB2_9BACT</name>
<keyword evidence="4" id="KW-1003">Cell membrane</keyword>
<feature type="transmembrane region" description="Helical" evidence="8">
    <location>
        <begin position="472"/>
        <end position="496"/>
    </location>
</feature>